<dbReference type="OrthoDB" id="425681at2759"/>
<evidence type="ECO:0000313" key="2">
    <source>
        <dbReference type="Proteomes" id="UP000299102"/>
    </source>
</evidence>
<evidence type="ECO:0000313" key="1">
    <source>
        <dbReference type="EMBL" id="GBP41560.1"/>
    </source>
</evidence>
<dbReference type="EMBL" id="BGZK01000401">
    <property type="protein sequence ID" value="GBP41560.1"/>
    <property type="molecule type" value="Genomic_DNA"/>
</dbReference>
<dbReference type="AlphaFoldDB" id="A0A4C1VSR3"/>
<gene>
    <name evidence="1" type="ORF">EVAR_20368_1</name>
</gene>
<dbReference type="Proteomes" id="UP000299102">
    <property type="component" value="Unassembled WGS sequence"/>
</dbReference>
<name>A0A4C1VSR3_EUMVA</name>
<accession>A0A4C1VSR3</accession>
<proteinExistence type="predicted"/>
<evidence type="ECO:0008006" key="3">
    <source>
        <dbReference type="Google" id="ProtNLM"/>
    </source>
</evidence>
<organism evidence="1 2">
    <name type="scientific">Eumeta variegata</name>
    <name type="common">Bagworm moth</name>
    <name type="synonym">Eumeta japonica</name>
    <dbReference type="NCBI Taxonomy" id="151549"/>
    <lineage>
        <taxon>Eukaryota</taxon>
        <taxon>Metazoa</taxon>
        <taxon>Ecdysozoa</taxon>
        <taxon>Arthropoda</taxon>
        <taxon>Hexapoda</taxon>
        <taxon>Insecta</taxon>
        <taxon>Pterygota</taxon>
        <taxon>Neoptera</taxon>
        <taxon>Endopterygota</taxon>
        <taxon>Lepidoptera</taxon>
        <taxon>Glossata</taxon>
        <taxon>Ditrysia</taxon>
        <taxon>Tineoidea</taxon>
        <taxon>Psychidae</taxon>
        <taxon>Oiketicinae</taxon>
        <taxon>Eumeta</taxon>
    </lineage>
</organism>
<comment type="caution">
    <text evidence="1">The sequence shown here is derived from an EMBL/GenBank/DDBJ whole genome shotgun (WGS) entry which is preliminary data.</text>
</comment>
<keyword evidence="2" id="KW-1185">Reference proteome</keyword>
<reference evidence="1 2" key="1">
    <citation type="journal article" date="2019" name="Commun. Biol.">
        <title>The bagworm genome reveals a unique fibroin gene that provides high tensile strength.</title>
        <authorList>
            <person name="Kono N."/>
            <person name="Nakamura H."/>
            <person name="Ohtoshi R."/>
            <person name="Tomita M."/>
            <person name="Numata K."/>
            <person name="Arakawa K."/>
        </authorList>
    </citation>
    <scope>NUCLEOTIDE SEQUENCE [LARGE SCALE GENOMIC DNA]</scope>
</reference>
<sequence>MHLRFDISRTVRQGFGALPWLFNLFMDSRLYDLKEDERGSRTDEPSVKCLLYTDDQDRISSNLRVIDVIRAREICEDLNYVEMLILPDGLCLPFCLVEGKSPPPSHIRDDNDSIRFDYL</sequence>
<protein>
    <recommendedName>
        <fullName evidence="3">Reverse transcriptase domain-containing protein</fullName>
    </recommendedName>
</protein>